<evidence type="ECO:0000313" key="6">
    <source>
        <dbReference type="EMBL" id="RWS19428.1"/>
    </source>
</evidence>
<keyword evidence="5 6" id="KW-0503">Monooxygenase</keyword>
<reference evidence="6 7" key="1">
    <citation type="journal article" date="2018" name="Gigascience">
        <title>Genomes of trombidid mites reveal novel predicted allergens and laterally-transferred genes associated with secondary metabolism.</title>
        <authorList>
            <person name="Dong X."/>
            <person name="Chaisiri K."/>
            <person name="Xia D."/>
            <person name="Armstrong S.D."/>
            <person name="Fang Y."/>
            <person name="Donnelly M.J."/>
            <person name="Kadowaki T."/>
            <person name="McGarry J.W."/>
            <person name="Darby A.C."/>
            <person name="Makepeace B.L."/>
        </authorList>
    </citation>
    <scope>NUCLEOTIDE SEQUENCE [LARGE SCALE GENOMIC DNA]</scope>
    <source>
        <strain evidence="6">UoL-UT</strain>
    </source>
</reference>
<evidence type="ECO:0000256" key="4">
    <source>
        <dbReference type="ARBA" id="ARBA00023002"/>
    </source>
</evidence>
<evidence type="ECO:0000256" key="5">
    <source>
        <dbReference type="RuleBase" id="RU361177"/>
    </source>
</evidence>
<evidence type="ECO:0000256" key="3">
    <source>
        <dbReference type="ARBA" id="ARBA00022827"/>
    </source>
</evidence>
<organism evidence="6 7">
    <name type="scientific">Leptotrombidium deliense</name>
    <dbReference type="NCBI Taxonomy" id="299467"/>
    <lineage>
        <taxon>Eukaryota</taxon>
        <taxon>Metazoa</taxon>
        <taxon>Ecdysozoa</taxon>
        <taxon>Arthropoda</taxon>
        <taxon>Chelicerata</taxon>
        <taxon>Arachnida</taxon>
        <taxon>Acari</taxon>
        <taxon>Acariformes</taxon>
        <taxon>Trombidiformes</taxon>
        <taxon>Prostigmata</taxon>
        <taxon>Anystina</taxon>
        <taxon>Parasitengona</taxon>
        <taxon>Trombiculoidea</taxon>
        <taxon>Trombiculidae</taxon>
        <taxon>Leptotrombidium</taxon>
    </lineage>
</organism>
<dbReference type="OrthoDB" id="8776975at2759"/>
<dbReference type="EC" id="1.-.-.-" evidence="5"/>
<dbReference type="InterPro" id="IPR036188">
    <property type="entry name" value="FAD/NAD-bd_sf"/>
</dbReference>
<dbReference type="Pfam" id="PF00743">
    <property type="entry name" value="FMO-like"/>
    <property type="match status" value="1"/>
</dbReference>
<dbReference type="GO" id="GO:0004499">
    <property type="term" value="F:N,N-dimethylaniline monooxygenase activity"/>
    <property type="evidence" value="ECO:0007669"/>
    <property type="project" value="InterPro"/>
</dbReference>
<keyword evidence="7" id="KW-1185">Reference proteome</keyword>
<evidence type="ECO:0000256" key="1">
    <source>
        <dbReference type="ARBA" id="ARBA00009183"/>
    </source>
</evidence>
<keyword evidence="2 5" id="KW-0285">Flavoprotein</keyword>
<dbReference type="Gene3D" id="3.50.50.60">
    <property type="entry name" value="FAD/NAD(P)-binding domain"/>
    <property type="match status" value="1"/>
</dbReference>
<dbReference type="GO" id="GO:0050660">
    <property type="term" value="F:flavin adenine dinucleotide binding"/>
    <property type="evidence" value="ECO:0007669"/>
    <property type="project" value="InterPro"/>
</dbReference>
<dbReference type="VEuPathDB" id="VectorBase:LDEU012612"/>
<sequence length="111" mass="12974">MQNETKCDIVLLATGYDFYFPLLDNSIIPMKVRLFKNMFQPNLKHPHTLAMINLVHPIGSFNPIFEMQSRWFALLMKGERKLPNKSDMIKTIDEDIKHVENGRFTQPVVIL</sequence>
<comment type="caution">
    <text evidence="6">The sequence shown here is derived from an EMBL/GenBank/DDBJ whole genome shotgun (WGS) entry which is preliminary data.</text>
</comment>
<dbReference type="InterPro" id="IPR020946">
    <property type="entry name" value="Flavin_mOase-like"/>
</dbReference>
<comment type="cofactor">
    <cofactor evidence="5">
        <name>FAD</name>
        <dbReference type="ChEBI" id="CHEBI:57692"/>
    </cofactor>
</comment>
<dbReference type="STRING" id="299467.A0A443RW98"/>
<dbReference type="AlphaFoldDB" id="A0A443RW98"/>
<protein>
    <recommendedName>
        <fullName evidence="5">Flavin-containing monooxygenase</fullName>
        <ecNumber evidence="5">1.-.-.-</ecNumber>
    </recommendedName>
</protein>
<keyword evidence="3 5" id="KW-0274">FAD</keyword>
<gene>
    <name evidence="6" type="ORF">B4U80_00753</name>
</gene>
<dbReference type="InterPro" id="IPR050346">
    <property type="entry name" value="FMO-like"/>
</dbReference>
<dbReference type="PANTHER" id="PTHR23023">
    <property type="entry name" value="DIMETHYLANILINE MONOOXYGENASE"/>
    <property type="match status" value="1"/>
</dbReference>
<accession>A0A443RW98</accession>
<evidence type="ECO:0000256" key="2">
    <source>
        <dbReference type="ARBA" id="ARBA00022630"/>
    </source>
</evidence>
<proteinExistence type="inferred from homology"/>
<evidence type="ECO:0000313" key="7">
    <source>
        <dbReference type="Proteomes" id="UP000288716"/>
    </source>
</evidence>
<keyword evidence="4 5" id="KW-0560">Oxidoreductase</keyword>
<dbReference type="Proteomes" id="UP000288716">
    <property type="component" value="Unassembled WGS sequence"/>
</dbReference>
<dbReference type="EMBL" id="NCKV01026163">
    <property type="protein sequence ID" value="RWS19428.1"/>
    <property type="molecule type" value="Genomic_DNA"/>
</dbReference>
<comment type="similarity">
    <text evidence="1 5">Belongs to the FMO family.</text>
</comment>
<name>A0A443RW98_9ACAR</name>
<dbReference type="GO" id="GO:0050661">
    <property type="term" value="F:NADP binding"/>
    <property type="evidence" value="ECO:0007669"/>
    <property type="project" value="InterPro"/>
</dbReference>